<gene>
    <name evidence="18" type="ORF">ACFQ0E_08565</name>
</gene>
<evidence type="ECO:0000256" key="11">
    <source>
        <dbReference type="ARBA" id="ARBA00023136"/>
    </source>
</evidence>
<evidence type="ECO:0000256" key="13">
    <source>
        <dbReference type="ARBA" id="ARBA00030948"/>
    </source>
</evidence>
<feature type="chain" id="PRO_5046281959" description="Lipase chaperone" evidence="17">
    <location>
        <begin position="26"/>
        <end position="334"/>
    </location>
</feature>
<evidence type="ECO:0000256" key="4">
    <source>
        <dbReference type="ARBA" id="ARBA00019692"/>
    </source>
</evidence>
<dbReference type="RefSeq" id="WP_386823239.1">
    <property type="nucleotide sequence ID" value="NZ_JBHTIF010000001.1"/>
</dbReference>
<keyword evidence="19" id="KW-1185">Reference proteome</keyword>
<organism evidence="18 19">
    <name type="scientific">Lysobacter brunescens</name>
    <dbReference type="NCBI Taxonomy" id="262323"/>
    <lineage>
        <taxon>Bacteria</taxon>
        <taxon>Pseudomonadati</taxon>
        <taxon>Pseudomonadota</taxon>
        <taxon>Gammaproteobacteria</taxon>
        <taxon>Lysobacterales</taxon>
        <taxon>Lysobacteraceae</taxon>
        <taxon>Lysobacter</taxon>
    </lineage>
</organism>
<name>A0ABW2YB38_9GAMM</name>
<keyword evidence="8" id="KW-0442">Lipid degradation</keyword>
<keyword evidence="12" id="KW-0143">Chaperone</keyword>
<evidence type="ECO:0000256" key="3">
    <source>
        <dbReference type="ARBA" id="ARBA00010358"/>
    </source>
</evidence>
<evidence type="ECO:0000256" key="5">
    <source>
        <dbReference type="ARBA" id="ARBA00022475"/>
    </source>
</evidence>
<dbReference type="EMBL" id="JBHTIF010000001">
    <property type="protein sequence ID" value="MFD0725651.1"/>
    <property type="molecule type" value="Genomic_DNA"/>
</dbReference>
<keyword evidence="11" id="KW-0472">Membrane</keyword>
<comment type="function">
    <text evidence="1">May be involved in the folding of the extracellular lipase during its passage through the periplasm.</text>
</comment>
<keyword evidence="7" id="KW-0812">Transmembrane</keyword>
<evidence type="ECO:0000256" key="9">
    <source>
        <dbReference type="ARBA" id="ARBA00022989"/>
    </source>
</evidence>
<evidence type="ECO:0000256" key="8">
    <source>
        <dbReference type="ARBA" id="ARBA00022963"/>
    </source>
</evidence>
<feature type="signal peptide" evidence="17">
    <location>
        <begin position="1"/>
        <end position="25"/>
    </location>
</feature>
<evidence type="ECO:0000256" key="10">
    <source>
        <dbReference type="ARBA" id="ARBA00023098"/>
    </source>
</evidence>
<evidence type="ECO:0000313" key="18">
    <source>
        <dbReference type="EMBL" id="MFD0725651.1"/>
    </source>
</evidence>
<protein>
    <recommendedName>
        <fullName evidence="4">Lipase chaperone</fullName>
    </recommendedName>
    <alternativeName>
        <fullName evidence="15">Lipase foldase</fullName>
    </alternativeName>
    <alternativeName>
        <fullName evidence="13">Lipase helper protein</fullName>
    </alternativeName>
    <alternativeName>
        <fullName evidence="14">Lipase modulator</fullName>
    </alternativeName>
</protein>
<evidence type="ECO:0000256" key="14">
    <source>
        <dbReference type="ARBA" id="ARBA00031542"/>
    </source>
</evidence>
<feature type="region of interest" description="Disordered" evidence="16">
    <location>
        <begin position="32"/>
        <end position="66"/>
    </location>
</feature>
<comment type="similarity">
    <text evidence="3">Belongs to the lipase chaperone family.</text>
</comment>
<keyword evidence="10" id="KW-0443">Lipid metabolism</keyword>
<evidence type="ECO:0000313" key="19">
    <source>
        <dbReference type="Proteomes" id="UP001597110"/>
    </source>
</evidence>
<dbReference type="SUPFAM" id="SSF158855">
    <property type="entry name" value="Lipase chaperone-like"/>
    <property type="match status" value="1"/>
</dbReference>
<evidence type="ECO:0000256" key="12">
    <source>
        <dbReference type="ARBA" id="ARBA00023186"/>
    </source>
</evidence>
<keyword evidence="9" id="KW-1133">Transmembrane helix</keyword>
<reference evidence="19" key="1">
    <citation type="journal article" date="2019" name="Int. J. Syst. Evol. Microbiol.">
        <title>The Global Catalogue of Microorganisms (GCM) 10K type strain sequencing project: providing services to taxonomists for standard genome sequencing and annotation.</title>
        <authorList>
            <consortium name="The Broad Institute Genomics Platform"/>
            <consortium name="The Broad Institute Genome Sequencing Center for Infectious Disease"/>
            <person name="Wu L."/>
            <person name="Ma J."/>
        </authorList>
    </citation>
    <scope>NUCLEOTIDE SEQUENCE [LARGE SCALE GENOMIC DNA]</scope>
    <source>
        <strain evidence="19">CCUG 55585</strain>
    </source>
</reference>
<evidence type="ECO:0000256" key="7">
    <source>
        <dbReference type="ARBA" id="ARBA00022692"/>
    </source>
</evidence>
<keyword evidence="5" id="KW-1003">Cell membrane</keyword>
<dbReference type="Pfam" id="PF03280">
    <property type="entry name" value="Lipase_chap"/>
    <property type="match status" value="1"/>
</dbReference>
<comment type="subcellular location">
    <subcellularLocation>
        <location evidence="2">Cell inner membrane</location>
        <topology evidence="2">Single-pass membrane protein</topology>
        <orientation evidence="2">Periplasmic side</orientation>
    </subcellularLocation>
</comment>
<evidence type="ECO:0000256" key="15">
    <source>
        <dbReference type="ARBA" id="ARBA00033028"/>
    </source>
</evidence>
<dbReference type="InterPro" id="IPR004961">
    <property type="entry name" value="Lipase_chaperone"/>
</dbReference>
<keyword evidence="6" id="KW-0997">Cell inner membrane</keyword>
<evidence type="ECO:0000256" key="2">
    <source>
        <dbReference type="ARBA" id="ARBA00004383"/>
    </source>
</evidence>
<keyword evidence="17" id="KW-0732">Signal</keyword>
<evidence type="ECO:0000256" key="16">
    <source>
        <dbReference type="SAM" id="MobiDB-lite"/>
    </source>
</evidence>
<dbReference type="Proteomes" id="UP001597110">
    <property type="component" value="Unassembled WGS sequence"/>
</dbReference>
<accession>A0ABW2YB38</accession>
<proteinExistence type="inferred from homology"/>
<feature type="compositionally biased region" description="Low complexity" evidence="16">
    <location>
        <begin position="37"/>
        <end position="61"/>
    </location>
</feature>
<evidence type="ECO:0000256" key="6">
    <source>
        <dbReference type="ARBA" id="ARBA00022519"/>
    </source>
</evidence>
<comment type="caution">
    <text evidence="18">The sequence shown here is derived from an EMBL/GenBank/DDBJ whole genome shotgun (WGS) entry which is preliminary data.</text>
</comment>
<sequence length="334" mass="36304">MKRSTRAIGVALSAALAAGLWWASASTPTGSEADALAGTDASTQADADAARDAGANAATNAKPGSLRGTEFDGEVRFATDGSVIPDAGLRRLFDHVLSTMGETDLAGVRNLLRSYLQSRFDTARTERVLAVFDRYVAYQRALLEAPGARSTDPAVRLAEARRLRRSLLGDAMAEGFFAEEEALAELSLKRRDIVADPKLSADRKRELLDALDREAGYDARGDAEVAELAARQAEDIERRGLTATQRQAERSALWGPEAAERLAVLDAQQADWDARVLRYIEARNRMQQDPRLTPAQREQNITALRAAMFSAPEQRRVVSLEAIGQLQAALSTPR</sequence>
<evidence type="ECO:0000256" key="17">
    <source>
        <dbReference type="SAM" id="SignalP"/>
    </source>
</evidence>
<evidence type="ECO:0000256" key="1">
    <source>
        <dbReference type="ARBA" id="ARBA00003280"/>
    </source>
</evidence>